<reference evidence="1 2" key="1">
    <citation type="submission" date="2020-08" db="EMBL/GenBank/DDBJ databases">
        <title>Genomic Encyclopedia of Type Strains, Phase III (KMG-III): the genomes of soil and plant-associated and newly described type strains.</title>
        <authorList>
            <person name="Whitman W."/>
        </authorList>
    </citation>
    <scope>NUCLEOTIDE SEQUENCE [LARGE SCALE GENOMIC DNA]</scope>
    <source>
        <strain evidence="1 2">CECT 8897</strain>
    </source>
</reference>
<accession>A0A7W5BAS1</accession>
<comment type="caution">
    <text evidence="1">The sequence shown here is derived from an EMBL/GenBank/DDBJ whole genome shotgun (WGS) entry which is preliminary data.</text>
</comment>
<gene>
    <name evidence="1" type="ORF">FHS03_002769</name>
</gene>
<keyword evidence="2" id="KW-1185">Reference proteome</keyword>
<dbReference type="InterPro" id="IPR008727">
    <property type="entry name" value="PAAR_motif"/>
</dbReference>
<dbReference type="AlphaFoldDB" id="A0A7W5BAS1"/>
<dbReference type="EMBL" id="JACHXD010000007">
    <property type="protein sequence ID" value="MBB3119714.1"/>
    <property type="molecule type" value="Genomic_DNA"/>
</dbReference>
<dbReference type="Proteomes" id="UP000541535">
    <property type="component" value="Unassembled WGS sequence"/>
</dbReference>
<dbReference type="CDD" id="cd14744">
    <property type="entry name" value="PAAR_CT_2"/>
    <property type="match status" value="1"/>
</dbReference>
<proteinExistence type="predicted"/>
<evidence type="ECO:0000313" key="1">
    <source>
        <dbReference type="EMBL" id="MBB3119714.1"/>
    </source>
</evidence>
<dbReference type="Pfam" id="PF05488">
    <property type="entry name" value="PAAR_motif"/>
    <property type="match status" value="1"/>
</dbReference>
<sequence length="483" mass="51987">MMARAVICKGDPTSHGGEVLEGNETATIDGRPIALQGHRTYCPLCKGYFPISDGLDFHSFGGIGTAVEGMKTACGALLIATQHYMTVEDSVGVGESAPDDAGAEGDARVAADALAVAENGSRKLRAGTISQTNSSADLRNMVYKNLPTGTRLLVQAQESPTAGAGNTANQPQNQRTELDPAEVRIEQDRASIRRIFRAEGLPVAEEYTAGVRLLRSYGYRAGALETELADRHLTIDQQAACLRGNTLDAIEFARVSAAAMADAPLDELRERSALFAQQEGGQITRVINGVNRTVVFQFDATAATLANGIGVGFEEARGKTNWEVYHGAVDAAFETEGVVSMRFNGLWRPSYDFFTSYYANSQSPAFSGMTIAQRAAARNRVTTLAGITAGSRWSSQHTRGRAIDIDRLNGAVINNGATADSRVIRAREPAIMANFTESLWATDARSLLTPWRIYPGRAPAVFNANIAEPGDQYNHRNHIHYGQ</sequence>
<name>A0A7W5BAS1_9BURK</name>
<evidence type="ECO:0000313" key="2">
    <source>
        <dbReference type="Proteomes" id="UP000541535"/>
    </source>
</evidence>
<dbReference type="RefSeq" id="WP_229426210.1">
    <property type="nucleotide sequence ID" value="NZ_JACHXD010000007.1"/>
</dbReference>
<organism evidence="1 2">
    <name type="scientific">Pseudoduganella violacea</name>
    <dbReference type="NCBI Taxonomy" id="1715466"/>
    <lineage>
        <taxon>Bacteria</taxon>
        <taxon>Pseudomonadati</taxon>
        <taxon>Pseudomonadota</taxon>
        <taxon>Betaproteobacteria</taxon>
        <taxon>Burkholderiales</taxon>
        <taxon>Oxalobacteraceae</taxon>
        <taxon>Telluria group</taxon>
        <taxon>Pseudoduganella</taxon>
    </lineage>
</organism>
<protein>
    <submittedName>
        <fullName evidence="1">Putative Zn-binding protein involved in type VI secretion</fullName>
    </submittedName>
</protein>